<gene>
    <name evidence="1" type="ORF">IHE45_05G196700</name>
</gene>
<keyword evidence="2" id="KW-1185">Reference proteome</keyword>
<dbReference type="Proteomes" id="UP000827976">
    <property type="component" value="Chromosome 5"/>
</dbReference>
<dbReference type="EC" id="3.1.1.3" evidence="1"/>
<evidence type="ECO:0000313" key="1">
    <source>
        <dbReference type="EMBL" id="KAH7683646.1"/>
    </source>
</evidence>
<evidence type="ECO:0000313" key="2">
    <source>
        <dbReference type="Proteomes" id="UP000827976"/>
    </source>
</evidence>
<organism evidence="1 2">
    <name type="scientific">Dioscorea alata</name>
    <name type="common">Purple yam</name>
    <dbReference type="NCBI Taxonomy" id="55571"/>
    <lineage>
        <taxon>Eukaryota</taxon>
        <taxon>Viridiplantae</taxon>
        <taxon>Streptophyta</taxon>
        <taxon>Embryophyta</taxon>
        <taxon>Tracheophyta</taxon>
        <taxon>Spermatophyta</taxon>
        <taxon>Magnoliopsida</taxon>
        <taxon>Liliopsida</taxon>
        <taxon>Dioscoreales</taxon>
        <taxon>Dioscoreaceae</taxon>
        <taxon>Dioscorea</taxon>
    </lineage>
</organism>
<comment type="caution">
    <text evidence="1">The sequence shown here is derived from an EMBL/GenBank/DDBJ whole genome shotgun (WGS) entry which is preliminary data.</text>
</comment>
<reference evidence="2" key="1">
    <citation type="journal article" date="2022" name="Nat. Commun.">
        <title>Chromosome evolution and the genetic basis of agronomically important traits in greater yam.</title>
        <authorList>
            <person name="Bredeson J.V."/>
            <person name="Lyons J.B."/>
            <person name="Oniyinde I.O."/>
            <person name="Okereke N.R."/>
            <person name="Kolade O."/>
            <person name="Nnabue I."/>
            <person name="Nwadili C.O."/>
            <person name="Hribova E."/>
            <person name="Parker M."/>
            <person name="Nwogha J."/>
            <person name="Shu S."/>
            <person name="Carlson J."/>
            <person name="Kariba R."/>
            <person name="Muthemba S."/>
            <person name="Knop K."/>
            <person name="Barton G.J."/>
            <person name="Sherwood A.V."/>
            <person name="Lopez-Montes A."/>
            <person name="Asiedu R."/>
            <person name="Jamnadass R."/>
            <person name="Muchugi A."/>
            <person name="Goodstein D."/>
            <person name="Egesi C.N."/>
            <person name="Featherston J."/>
            <person name="Asfaw A."/>
            <person name="Simpson G.G."/>
            <person name="Dolezel J."/>
            <person name="Hendre P.S."/>
            <person name="Van Deynze A."/>
            <person name="Kumar P.L."/>
            <person name="Obidiegwu J.E."/>
            <person name="Bhattacharjee R."/>
            <person name="Rokhsar D.S."/>
        </authorList>
    </citation>
    <scope>NUCLEOTIDE SEQUENCE [LARGE SCALE GENOMIC DNA]</scope>
    <source>
        <strain evidence="2">cv. TDa95/00328</strain>
    </source>
</reference>
<sequence>MVSEGSSDEYLIFHHEKIGFLDILSLIFLRRKLTSYKFVEASKATTLKFNNVHADWVSALILLLQKFLGFIKKPLKCTGIAVEYLLNLVSINGGIWSLIKNIATFSVKWPTPNSKEYRSFIGHIDGRTELHKIVPVSSYFQLADQEIGLNEDINHTDLFAMAAKLAYENEAYIREVVTKSWKMNFVAYFDCWNESLQAKTTQAFMFTDKLLNTPLIIIAFRGTQPFDADDWSTDIDLSFLSLGKMGNVHAGFLHALGFESSPTKRSTELEDQTQDLVRPLAYNTIRDSLKAQLLVHQNAKIIITGHSLGGALAVLFPALLEYNQETTLLNSMQAVITFGQPRVGDETFAKYMESTAWLNYNRIVYRFDIVPRIPPDYYPISLFKHFGNCYYYDGWYKFEKVEEVPNPNYLDLTFFPTMYANAWGDLIKGIQMGRTHGEEYKEGLVSIMFRAFGLIIPGVASHSPRDYVNGARLGQTSYKKL</sequence>
<keyword evidence="1" id="KW-0378">Hydrolase</keyword>
<dbReference type="EMBL" id="CM037015">
    <property type="protein sequence ID" value="KAH7683646.1"/>
    <property type="molecule type" value="Genomic_DNA"/>
</dbReference>
<accession>A0ACB7W7S4</accession>
<protein>
    <submittedName>
        <fullName evidence="1">Triacylglycerol lipase protein</fullName>
        <ecNumber evidence="1">3.1.1.3</ecNumber>
    </submittedName>
</protein>
<name>A0ACB7W7S4_DIOAL</name>
<proteinExistence type="predicted"/>